<comment type="caution">
    <text evidence="2">The sequence shown here is derived from an EMBL/GenBank/DDBJ whole genome shotgun (WGS) entry which is preliminary data.</text>
</comment>
<evidence type="ECO:0000313" key="2">
    <source>
        <dbReference type="EMBL" id="GAA3962393.1"/>
    </source>
</evidence>
<organism evidence="2 3">
    <name type="scientific">Mucilaginibacter dorajii</name>
    <dbReference type="NCBI Taxonomy" id="692994"/>
    <lineage>
        <taxon>Bacteria</taxon>
        <taxon>Pseudomonadati</taxon>
        <taxon>Bacteroidota</taxon>
        <taxon>Sphingobacteriia</taxon>
        <taxon>Sphingobacteriales</taxon>
        <taxon>Sphingobacteriaceae</taxon>
        <taxon>Mucilaginibacter</taxon>
    </lineage>
</organism>
<evidence type="ECO:0000313" key="3">
    <source>
        <dbReference type="Proteomes" id="UP001500742"/>
    </source>
</evidence>
<sequence>MMKHIYIAFCLSIFTASECCAQTTATDTAYIKPYNQKVLVGGYVSTNTVQLVNAGKTYMPNNPFNVGVIFALKNTVINVMFDYGVVPLKSKSYGKTSLTDFQIHNYGRYLMLDLFIQQYKGFYTQGRSAGREIMRYPDLSVSQIGGEGTYVFNGNKFSSKAAFEQSEKQLQSAGGVILGAGAYLYKVGLDSNMVISGKNPFRNFQVGINGGYAYSWVINERWLLSGMAKVGASSGSEPQLNGGGKIKVYPTAFARGSAIYQKPDWAVSFLMLINNKSAFAYQNEYKITSVNFQLSYVRHFNNIFKKKKNG</sequence>
<feature type="chain" id="PRO_5046024085" description="DUF4421 domain-containing protein" evidence="1">
    <location>
        <begin position="22"/>
        <end position="310"/>
    </location>
</feature>
<reference evidence="3" key="1">
    <citation type="journal article" date="2019" name="Int. J. Syst. Evol. Microbiol.">
        <title>The Global Catalogue of Microorganisms (GCM) 10K type strain sequencing project: providing services to taxonomists for standard genome sequencing and annotation.</title>
        <authorList>
            <consortium name="The Broad Institute Genomics Platform"/>
            <consortium name="The Broad Institute Genome Sequencing Center for Infectious Disease"/>
            <person name="Wu L."/>
            <person name="Ma J."/>
        </authorList>
    </citation>
    <scope>NUCLEOTIDE SEQUENCE [LARGE SCALE GENOMIC DNA]</scope>
    <source>
        <strain evidence="3">JCM 16601</strain>
    </source>
</reference>
<protein>
    <recommendedName>
        <fullName evidence="4">DUF4421 domain-containing protein</fullName>
    </recommendedName>
</protein>
<dbReference type="Pfam" id="PF14391">
    <property type="entry name" value="DUF4421"/>
    <property type="match status" value="1"/>
</dbReference>
<keyword evidence="3" id="KW-1185">Reference proteome</keyword>
<name>A0ABP7PAH2_9SPHI</name>
<accession>A0ABP7PAH2</accession>
<gene>
    <name evidence="2" type="ORF">GCM10022210_07840</name>
</gene>
<feature type="signal peptide" evidence="1">
    <location>
        <begin position="1"/>
        <end position="21"/>
    </location>
</feature>
<proteinExistence type="predicted"/>
<dbReference type="InterPro" id="IPR025535">
    <property type="entry name" value="DUF4421"/>
</dbReference>
<evidence type="ECO:0000256" key="1">
    <source>
        <dbReference type="SAM" id="SignalP"/>
    </source>
</evidence>
<dbReference type="EMBL" id="BAAAZC010000006">
    <property type="protein sequence ID" value="GAA3962393.1"/>
    <property type="molecule type" value="Genomic_DNA"/>
</dbReference>
<dbReference type="RefSeq" id="WP_259091812.1">
    <property type="nucleotide sequence ID" value="NZ_BAAAZC010000006.1"/>
</dbReference>
<evidence type="ECO:0008006" key="4">
    <source>
        <dbReference type="Google" id="ProtNLM"/>
    </source>
</evidence>
<keyword evidence="1" id="KW-0732">Signal</keyword>
<dbReference type="Proteomes" id="UP001500742">
    <property type="component" value="Unassembled WGS sequence"/>
</dbReference>